<proteinExistence type="predicted"/>
<organism evidence="1 2">
    <name type="scientific">Popillia japonica</name>
    <name type="common">Japanese beetle</name>
    <dbReference type="NCBI Taxonomy" id="7064"/>
    <lineage>
        <taxon>Eukaryota</taxon>
        <taxon>Metazoa</taxon>
        <taxon>Ecdysozoa</taxon>
        <taxon>Arthropoda</taxon>
        <taxon>Hexapoda</taxon>
        <taxon>Insecta</taxon>
        <taxon>Pterygota</taxon>
        <taxon>Neoptera</taxon>
        <taxon>Endopterygota</taxon>
        <taxon>Coleoptera</taxon>
        <taxon>Polyphaga</taxon>
        <taxon>Scarabaeiformia</taxon>
        <taxon>Scarabaeidae</taxon>
        <taxon>Rutelinae</taxon>
        <taxon>Popillia</taxon>
    </lineage>
</organism>
<dbReference type="EMBL" id="JASPKY010000594">
    <property type="protein sequence ID" value="KAK9688367.1"/>
    <property type="molecule type" value="Genomic_DNA"/>
</dbReference>
<dbReference type="GO" id="GO:0003676">
    <property type="term" value="F:nucleic acid binding"/>
    <property type="evidence" value="ECO:0007669"/>
    <property type="project" value="InterPro"/>
</dbReference>
<keyword evidence="2" id="KW-1185">Reference proteome</keyword>
<dbReference type="Proteomes" id="UP001458880">
    <property type="component" value="Unassembled WGS sequence"/>
</dbReference>
<reference evidence="1 2" key="1">
    <citation type="journal article" date="2024" name="BMC Genomics">
        <title>De novo assembly and annotation of Popillia japonica's genome with initial clues to its potential as an invasive pest.</title>
        <authorList>
            <person name="Cucini C."/>
            <person name="Boschi S."/>
            <person name="Funari R."/>
            <person name="Cardaioli E."/>
            <person name="Iannotti N."/>
            <person name="Marturano G."/>
            <person name="Paoli F."/>
            <person name="Bruttini M."/>
            <person name="Carapelli A."/>
            <person name="Frati F."/>
            <person name="Nardi F."/>
        </authorList>
    </citation>
    <scope>NUCLEOTIDE SEQUENCE [LARGE SCALE GENOMIC DNA]</scope>
    <source>
        <strain evidence="1">DMR45628</strain>
    </source>
</reference>
<evidence type="ECO:0000313" key="1">
    <source>
        <dbReference type="EMBL" id="KAK9688367.1"/>
    </source>
</evidence>
<accession>A0AAW1IFZ5</accession>
<dbReference type="InterPro" id="IPR036397">
    <property type="entry name" value="RNaseH_sf"/>
</dbReference>
<protein>
    <recommendedName>
        <fullName evidence="3">Transposase</fullName>
    </recommendedName>
</protein>
<name>A0AAW1IFZ5_POPJA</name>
<dbReference type="PANTHER" id="PTHR37984">
    <property type="entry name" value="PROTEIN CBG26694"/>
    <property type="match status" value="1"/>
</dbReference>
<dbReference type="InterPro" id="IPR050951">
    <property type="entry name" value="Retrovirus_Pol_polyprotein"/>
</dbReference>
<dbReference type="AlphaFoldDB" id="A0AAW1IFZ5"/>
<gene>
    <name evidence="1" type="ORF">QE152_g35600</name>
</gene>
<evidence type="ECO:0000313" key="2">
    <source>
        <dbReference type="Proteomes" id="UP001458880"/>
    </source>
</evidence>
<dbReference type="PANTHER" id="PTHR37984:SF5">
    <property type="entry name" value="PROTEIN NYNRIN-LIKE"/>
    <property type="match status" value="1"/>
</dbReference>
<sequence>MNTIPEIDNDWMEEILKATSEDLTLTKLIKKIREGWPKYLHDLKDDLKVYHKFKNELRTENGLILKGNQIVIPTKLRRNIIRKIHTNHNGIEATIKLAKETPKSVIEACKENFSRHGIPKRICTDNGTNKPVRKTSVDMGYQREYVPITEQTWSIKI</sequence>
<dbReference type="Gene3D" id="3.30.420.10">
    <property type="entry name" value="Ribonuclease H-like superfamily/Ribonuclease H"/>
    <property type="match status" value="1"/>
</dbReference>
<evidence type="ECO:0008006" key="3">
    <source>
        <dbReference type="Google" id="ProtNLM"/>
    </source>
</evidence>
<comment type="caution">
    <text evidence="1">The sequence shown here is derived from an EMBL/GenBank/DDBJ whole genome shotgun (WGS) entry which is preliminary data.</text>
</comment>